<reference evidence="2 3" key="1">
    <citation type="submission" date="2016-10" db="EMBL/GenBank/DDBJ databases">
        <authorList>
            <person name="de Groot N.N."/>
        </authorList>
    </citation>
    <scope>NUCLEOTIDE SEQUENCE [LARGE SCALE GENOMIC DNA]</scope>
    <source>
        <strain evidence="2 3">DSM 23413</strain>
    </source>
</reference>
<protein>
    <recommendedName>
        <fullName evidence="4">Flp pilus assembly protein TadG</fullName>
    </recommendedName>
</protein>
<proteinExistence type="predicted"/>
<organism evidence="2 3">
    <name type="scientific">Jhaorihella thermophila</name>
    <dbReference type="NCBI Taxonomy" id="488547"/>
    <lineage>
        <taxon>Bacteria</taxon>
        <taxon>Pseudomonadati</taxon>
        <taxon>Pseudomonadota</taxon>
        <taxon>Alphaproteobacteria</taxon>
        <taxon>Rhodobacterales</taxon>
        <taxon>Paracoccaceae</taxon>
        <taxon>Jhaorihella</taxon>
    </lineage>
</organism>
<evidence type="ECO:0000256" key="1">
    <source>
        <dbReference type="SAM" id="Phobius"/>
    </source>
</evidence>
<dbReference type="Proteomes" id="UP000236742">
    <property type="component" value="Unassembled WGS sequence"/>
</dbReference>
<sequence>MPYALRRILSGYARDERGSITVEFVLIVPLLFWAFMASYVFFDGYRQSALNVKAAYTVGDLISRETEAINDTYIDSMYALFQTMVRDQAPVGLRISVVRYDAAKDRYYVDWSRVRGIYTYPRNDNNLQDIKARLPQMPDGERVILVESSNTYEPIFNVGFGNLDLDNFVFTRPRFAPQVAWSNV</sequence>
<dbReference type="RefSeq" id="WP_104006314.1">
    <property type="nucleotide sequence ID" value="NZ_FNVD01000001.1"/>
</dbReference>
<evidence type="ECO:0000313" key="3">
    <source>
        <dbReference type="Proteomes" id="UP000236742"/>
    </source>
</evidence>
<keyword evidence="1" id="KW-0812">Transmembrane</keyword>
<gene>
    <name evidence="2" type="ORF">SAMN05421751_101283</name>
</gene>
<evidence type="ECO:0008006" key="4">
    <source>
        <dbReference type="Google" id="ProtNLM"/>
    </source>
</evidence>
<evidence type="ECO:0000313" key="2">
    <source>
        <dbReference type="EMBL" id="SEF44307.1"/>
    </source>
</evidence>
<name>A0A1H5S3B1_9RHOB</name>
<keyword evidence="1" id="KW-1133">Transmembrane helix</keyword>
<dbReference type="AlphaFoldDB" id="A0A1H5S3B1"/>
<dbReference type="EMBL" id="FNVD01000001">
    <property type="protein sequence ID" value="SEF44307.1"/>
    <property type="molecule type" value="Genomic_DNA"/>
</dbReference>
<keyword evidence="3" id="KW-1185">Reference proteome</keyword>
<accession>A0A1H5S3B1</accession>
<feature type="transmembrane region" description="Helical" evidence="1">
    <location>
        <begin position="20"/>
        <end position="42"/>
    </location>
</feature>
<keyword evidence="1" id="KW-0472">Membrane</keyword>
<dbReference type="OrthoDB" id="7876207at2"/>